<protein>
    <submittedName>
        <fullName evidence="1">Capsule assembly Wzi family protein</fullName>
    </submittedName>
</protein>
<proteinExistence type="predicted"/>
<dbReference type="InterPro" id="IPR038636">
    <property type="entry name" value="Wzi_sf"/>
</dbReference>
<gene>
    <name evidence="1" type="ORF">LXM24_25830</name>
</gene>
<name>A0A9X1TC55_9BACT</name>
<organism evidence="1 2">
    <name type="scientific">Dyadobacter fanqingshengii</name>
    <dbReference type="NCBI Taxonomy" id="2906443"/>
    <lineage>
        <taxon>Bacteria</taxon>
        <taxon>Pseudomonadati</taxon>
        <taxon>Bacteroidota</taxon>
        <taxon>Cytophagia</taxon>
        <taxon>Cytophagales</taxon>
        <taxon>Spirosomataceae</taxon>
        <taxon>Dyadobacter</taxon>
    </lineage>
</organism>
<evidence type="ECO:0000313" key="1">
    <source>
        <dbReference type="EMBL" id="MCF0043551.1"/>
    </source>
</evidence>
<dbReference type="Gene3D" id="2.40.160.130">
    <property type="entry name" value="Capsule assembly protein Wzi"/>
    <property type="match status" value="1"/>
</dbReference>
<comment type="caution">
    <text evidence="1">The sequence shown here is derived from an EMBL/GenBank/DDBJ whole genome shotgun (WGS) entry which is preliminary data.</text>
</comment>
<dbReference type="RefSeq" id="WP_234616288.1">
    <property type="nucleotide sequence ID" value="NZ_CP098806.1"/>
</dbReference>
<keyword evidence="2" id="KW-1185">Reference proteome</keyword>
<accession>A0A9X1TC55</accession>
<reference evidence="1" key="1">
    <citation type="submission" date="2021-12" db="EMBL/GenBank/DDBJ databases">
        <title>Novel species in genus Dyadobacter.</title>
        <authorList>
            <person name="Ma C."/>
        </authorList>
    </citation>
    <scope>NUCLEOTIDE SEQUENCE</scope>
    <source>
        <strain evidence="1">CY399</strain>
    </source>
</reference>
<dbReference type="Proteomes" id="UP001139700">
    <property type="component" value="Unassembled WGS sequence"/>
</dbReference>
<dbReference type="AlphaFoldDB" id="A0A9X1TC55"/>
<sequence>MDQGIIRLFKILILPLISLSYVHAQSSFVPFNDDYYHLIDRLEIKRGKFTEGFHANVKPFERKAVVSLTDSILKEGTITLTERDWETIDYLREDSWEWTKGMIATDSLKYDKLARLGLFKDPPPGQKRKFFHHPADLFSIHNKDFDLHFNFTTTNFIGGDNSYGKNFGTRIDSTPSQLWGTSRGVEIRGMINEKLGFYTYVTDSQGRYPRYMNDFKHSEYGFPGEGLAKTTRNNGIDFLTARGYITFRPLKSINVKFGHDHNVFGSGYRSLILSDNSSPYLFLRLDTQLGKFHYTNLYTSMINSHKDAKDGLLRGKKFAAIHHLSVNLTDKINIGVFEAEVFNRDSVGGGYDLNYLNPIIFYRYVESYLGSQDNALLGFDFRWLVANKASIYSQFVLDEFLTKFLFNGSGSWTNKYSFQLGGKYVDAFGVPNLDLQAEYNVVRPYTYSHKDGGANYVHYGQSLTHPLGANFREYLGIIRYKATSRLSFYGTIMMANQGRDPSNNKNMSYGGDITKSYENRNVDRDGDLNQKIGQGIKASTAYTDLRASYSLAHNLFIDGRFLQRRINSPDESIAAKSTVWSLALRYNMAFRQQTY</sequence>
<dbReference type="EMBL" id="JAJTTA010000008">
    <property type="protein sequence ID" value="MCF0043551.1"/>
    <property type="molecule type" value="Genomic_DNA"/>
</dbReference>
<evidence type="ECO:0000313" key="2">
    <source>
        <dbReference type="Proteomes" id="UP001139700"/>
    </source>
</evidence>